<dbReference type="OrthoDB" id="3210850at2759"/>
<dbReference type="EMBL" id="ML977516">
    <property type="protein sequence ID" value="KAF2125334.1"/>
    <property type="molecule type" value="Genomic_DNA"/>
</dbReference>
<evidence type="ECO:0000256" key="2">
    <source>
        <dbReference type="SAM" id="SignalP"/>
    </source>
</evidence>
<feature type="chain" id="PRO_5025516499" description="G-protein coupled receptors family 1 profile domain-containing protein" evidence="2">
    <location>
        <begin position="20"/>
        <end position="427"/>
    </location>
</feature>
<evidence type="ECO:0000313" key="3">
    <source>
        <dbReference type="EMBL" id="KAF2125334.1"/>
    </source>
</evidence>
<gene>
    <name evidence="3" type="ORF">P153DRAFT_389497</name>
</gene>
<accession>A0A6A6A2D0</accession>
<protein>
    <recommendedName>
        <fullName evidence="5">G-protein coupled receptors family 1 profile domain-containing protein</fullName>
    </recommendedName>
</protein>
<proteinExistence type="predicted"/>
<evidence type="ECO:0008006" key="5">
    <source>
        <dbReference type="Google" id="ProtNLM"/>
    </source>
</evidence>
<dbReference type="PANTHER" id="PTHR38848:SF3">
    <property type="entry name" value="G-PROTEIN COUPLED RECEPTORS FAMILY 3 PROFILE DOMAIN-CONTAINING PROTEIN"/>
    <property type="match status" value="1"/>
</dbReference>
<sequence length="427" mass="47221">MYSTPGLLWVPLFATVSLSQPAGLHVRDESRIIITDPDTGRSFVAGGTSTDRTIFNTVSLFCAILLGVLFGQRVKTLKNNILRKRTFTSILVLVLFIFGFGFVFCATVVETGQNLRTHQLCYSAAMICLVFYTGNKLTIYIFLLERARVVRAPFFPRRKDHIWLAGMFILLGGFGTIAIIGYLSPTVELSKLDGKCRIGLPSKVSFPLLSFDVGVNFMLTGLFFWLLSPVIDLRSLLSVKGVFGNGIKKQEQSQTQTTEGAGFGGPMNNHIKVLLWKSLTGSALVMFPTVANMAQFYIMKGREQAWICMTLCVLDISWGIMVINWLTIGSIEAEKQLTTLMTQRSVAQRGGTPDNDDSELQTRYESDTHDLGIAVEVPVHFKQASLRDEGGLLGDGNATRDGIQRRTSISISFRSQQGEDVKVISMV</sequence>
<feature type="transmembrane region" description="Helical" evidence="1">
    <location>
        <begin position="304"/>
        <end position="326"/>
    </location>
</feature>
<organism evidence="3 4">
    <name type="scientific">Dothidotthia symphoricarpi CBS 119687</name>
    <dbReference type="NCBI Taxonomy" id="1392245"/>
    <lineage>
        <taxon>Eukaryota</taxon>
        <taxon>Fungi</taxon>
        <taxon>Dikarya</taxon>
        <taxon>Ascomycota</taxon>
        <taxon>Pezizomycotina</taxon>
        <taxon>Dothideomycetes</taxon>
        <taxon>Pleosporomycetidae</taxon>
        <taxon>Pleosporales</taxon>
        <taxon>Dothidotthiaceae</taxon>
        <taxon>Dothidotthia</taxon>
    </lineage>
</organism>
<name>A0A6A6A2D0_9PLEO</name>
<keyword evidence="2" id="KW-0732">Signal</keyword>
<evidence type="ECO:0000313" key="4">
    <source>
        <dbReference type="Proteomes" id="UP000799771"/>
    </source>
</evidence>
<evidence type="ECO:0000256" key="1">
    <source>
        <dbReference type="SAM" id="Phobius"/>
    </source>
</evidence>
<dbReference type="AlphaFoldDB" id="A0A6A6A2D0"/>
<dbReference type="Proteomes" id="UP000799771">
    <property type="component" value="Unassembled WGS sequence"/>
</dbReference>
<keyword evidence="1" id="KW-0472">Membrane</keyword>
<feature type="signal peptide" evidence="2">
    <location>
        <begin position="1"/>
        <end position="19"/>
    </location>
</feature>
<feature type="transmembrane region" description="Helical" evidence="1">
    <location>
        <begin position="53"/>
        <end position="70"/>
    </location>
</feature>
<feature type="transmembrane region" description="Helical" evidence="1">
    <location>
        <begin position="163"/>
        <end position="184"/>
    </location>
</feature>
<keyword evidence="4" id="KW-1185">Reference proteome</keyword>
<feature type="transmembrane region" description="Helical" evidence="1">
    <location>
        <begin position="204"/>
        <end position="227"/>
    </location>
</feature>
<dbReference type="GeneID" id="54411283"/>
<keyword evidence="1" id="KW-0812">Transmembrane</keyword>
<dbReference type="PANTHER" id="PTHR38848">
    <property type="entry name" value="G-PROTEIN COUPLED RECEPTORS FAMILY 3 PROFILE DOMAIN-CONTAINING PROTEIN"/>
    <property type="match status" value="1"/>
</dbReference>
<keyword evidence="1" id="KW-1133">Transmembrane helix</keyword>
<feature type="transmembrane region" description="Helical" evidence="1">
    <location>
        <begin position="274"/>
        <end position="298"/>
    </location>
</feature>
<dbReference type="RefSeq" id="XP_033519726.1">
    <property type="nucleotide sequence ID" value="XM_033670851.1"/>
</dbReference>
<reference evidence="3" key="1">
    <citation type="journal article" date="2020" name="Stud. Mycol.">
        <title>101 Dothideomycetes genomes: a test case for predicting lifestyles and emergence of pathogens.</title>
        <authorList>
            <person name="Haridas S."/>
            <person name="Albert R."/>
            <person name="Binder M."/>
            <person name="Bloem J."/>
            <person name="Labutti K."/>
            <person name="Salamov A."/>
            <person name="Andreopoulos B."/>
            <person name="Baker S."/>
            <person name="Barry K."/>
            <person name="Bills G."/>
            <person name="Bluhm B."/>
            <person name="Cannon C."/>
            <person name="Castanera R."/>
            <person name="Culley D."/>
            <person name="Daum C."/>
            <person name="Ezra D."/>
            <person name="Gonzalez J."/>
            <person name="Henrissat B."/>
            <person name="Kuo A."/>
            <person name="Liang C."/>
            <person name="Lipzen A."/>
            <person name="Lutzoni F."/>
            <person name="Magnuson J."/>
            <person name="Mondo S."/>
            <person name="Nolan M."/>
            <person name="Ohm R."/>
            <person name="Pangilinan J."/>
            <person name="Park H.-J."/>
            <person name="Ramirez L."/>
            <person name="Alfaro M."/>
            <person name="Sun H."/>
            <person name="Tritt A."/>
            <person name="Yoshinaga Y."/>
            <person name="Zwiers L.-H."/>
            <person name="Turgeon B."/>
            <person name="Goodwin S."/>
            <person name="Spatafora J."/>
            <person name="Crous P."/>
            <person name="Grigoriev I."/>
        </authorList>
    </citation>
    <scope>NUCLEOTIDE SEQUENCE</scope>
    <source>
        <strain evidence="3">CBS 119687</strain>
    </source>
</reference>
<feature type="transmembrane region" description="Helical" evidence="1">
    <location>
        <begin position="90"/>
        <end position="109"/>
    </location>
</feature>
<feature type="transmembrane region" description="Helical" evidence="1">
    <location>
        <begin position="121"/>
        <end position="143"/>
    </location>
</feature>